<keyword evidence="3" id="KW-1185">Reference proteome</keyword>
<comment type="caution">
    <text evidence="1">The sequence shown here is derived from an EMBL/GenBank/DDBJ whole genome shotgun (WGS) entry which is preliminary data.</text>
</comment>
<name>A0A267E320_9PLAT</name>
<reference evidence="1 3" key="1">
    <citation type="submission" date="2017-06" db="EMBL/GenBank/DDBJ databases">
        <title>A platform for efficient transgenesis in Macrostomum lignano, a flatworm model organism for stem cell research.</title>
        <authorList>
            <person name="Berezikov E."/>
        </authorList>
    </citation>
    <scope>NUCLEOTIDE SEQUENCE [LARGE SCALE GENOMIC DNA]</scope>
    <source>
        <strain evidence="1">DV1</strain>
        <tissue evidence="1">Whole organism</tissue>
    </source>
</reference>
<evidence type="ECO:0000313" key="2">
    <source>
        <dbReference type="EMBL" id="PAA67095.1"/>
    </source>
</evidence>
<sequence length="206" mass="21919">MSCGAFGGSGSCGGGGGVGGGGGGGSIGMPGGFAAPRRYADRGFFDPFCMPVENSRCEPSCYFNPFVHAQCLGVDMNMDGFRKDILKCQEDYKKAVWAVLKKYAVGEGSNKSNSNSNMNNSLSNHINSMMAGFDAMNKNGNNMSGFNQVHPNSNNMNVMNMMDVLNPDVGGFFGGNSANARRSRSSGFHLDDPRFTGVFRNQLPPM</sequence>
<evidence type="ECO:0000313" key="3">
    <source>
        <dbReference type="Proteomes" id="UP000215902"/>
    </source>
</evidence>
<proteinExistence type="predicted"/>
<gene>
    <name evidence="2" type="ORF">BOX15_Mlig012594g2</name>
    <name evidence="1" type="ORF">BOX15_Mlig012594g3</name>
</gene>
<accession>A0A267E320</accession>
<dbReference type="AlphaFoldDB" id="A0A267E320"/>
<evidence type="ECO:0000313" key="1">
    <source>
        <dbReference type="EMBL" id="PAA55953.1"/>
    </source>
</evidence>
<dbReference type="Proteomes" id="UP000215902">
    <property type="component" value="Unassembled WGS sequence"/>
</dbReference>
<organism evidence="1 3">
    <name type="scientific">Macrostomum lignano</name>
    <dbReference type="NCBI Taxonomy" id="282301"/>
    <lineage>
        <taxon>Eukaryota</taxon>
        <taxon>Metazoa</taxon>
        <taxon>Spiralia</taxon>
        <taxon>Lophotrochozoa</taxon>
        <taxon>Platyhelminthes</taxon>
        <taxon>Rhabditophora</taxon>
        <taxon>Macrostomorpha</taxon>
        <taxon>Macrostomida</taxon>
        <taxon>Macrostomidae</taxon>
        <taxon>Macrostomum</taxon>
    </lineage>
</organism>
<protein>
    <submittedName>
        <fullName evidence="1">Uncharacterized protein</fullName>
    </submittedName>
</protein>
<dbReference type="EMBL" id="NIVC01002684">
    <property type="protein sequence ID" value="PAA55953.1"/>
    <property type="molecule type" value="Genomic_DNA"/>
</dbReference>
<dbReference type="EMBL" id="NIVC01001509">
    <property type="protein sequence ID" value="PAA67095.1"/>
    <property type="molecule type" value="Genomic_DNA"/>
</dbReference>